<evidence type="ECO:0000259" key="3">
    <source>
        <dbReference type="Pfam" id="PF08291"/>
    </source>
</evidence>
<dbReference type="SUPFAM" id="SSF52129">
    <property type="entry name" value="Caspase-like"/>
    <property type="match status" value="1"/>
</dbReference>
<evidence type="ECO:0000313" key="5">
    <source>
        <dbReference type="EMBL" id="MDT1062094.1"/>
    </source>
</evidence>
<dbReference type="EMBL" id="JAVRQI010000006">
    <property type="protein sequence ID" value="MDT1062094.1"/>
    <property type="molecule type" value="Genomic_DNA"/>
</dbReference>
<feature type="region of interest" description="Disordered" evidence="1">
    <location>
        <begin position="1334"/>
        <end position="1383"/>
    </location>
</feature>
<dbReference type="Pfam" id="PF08291">
    <property type="entry name" value="Peptidase_M15_3"/>
    <property type="match status" value="1"/>
</dbReference>
<dbReference type="SUPFAM" id="SSF52266">
    <property type="entry name" value="SGNH hydrolase"/>
    <property type="match status" value="1"/>
</dbReference>
<reference evidence="6" key="1">
    <citation type="submission" date="2023-07" db="EMBL/GenBank/DDBJ databases">
        <title>Characterization of two Paracoccaceae strains isolated from Phycosphere and proposal of Xinfangfangia lacusdiani sp. nov.</title>
        <authorList>
            <person name="Deng Y."/>
            <person name="Zhang Y.Q."/>
        </authorList>
    </citation>
    <scope>NUCLEOTIDE SEQUENCE [LARGE SCALE GENOMIC DNA]</scope>
    <source>
        <strain evidence="6">CPCC 101403</strain>
    </source>
</reference>
<dbReference type="InterPro" id="IPR013830">
    <property type="entry name" value="SGNH_hydro"/>
</dbReference>
<evidence type="ECO:0000259" key="2">
    <source>
        <dbReference type="Pfam" id="PF00656"/>
    </source>
</evidence>
<dbReference type="PANTHER" id="PTHR48104:SF30">
    <property type="entry name" value="METACASPASE-1"/>
    <property type="match status" value="1"/>
</dbReference>
<dbReference type="InterPro" id="IPR011600">
    <property type="entry name" value="Pept_C14_caspase"/>
</dbReference>
<dbReference type="CDD" id="cd00229">
    <property type="entry name" value="SGNH_hydrolase"/>
    <property type="match status" value="1"/>
</dbReference>
<dbReference type="Gene3D" id="3.90.70.10">
    <property type="entry name" value="Cysteine proteinases"/>
    <property type="match status" value="1"/>
</dbReference>
<protein>
    <submittedName>
        <fullName evidence="5">Caspase family protein</fullName>
    </submittedName>
</protein>
<dbReference type="Pfam" id="PF00656">
    <property type="entry name" value="Peptidase_C14"/>
    <property type="match status" value="1"/>
</dbReference>
<dbReference type="InterPro" id="IPR036514">
    <property type="entry name" value="SGNH_hydro_sf"/>
</dbReference>
<dbReference type="SUPFAM" id="SSF54001">
    <property type="entry name" value="Cysteine proteinases"/>
    <property type="match status" value="1"/>
</dbReference>
<dbReference type="Pfam" id="PF13472">
    <property type="entry name" value="Lipase_GDSL_2"/>
    <property type="match status" value="1"/>
</dbReference>
<dbReference type="InterPro" id="IPR013230">
    <property type="entry name" value="Peptidase_M15A_C"/>
</dbReference>
<evidence type="ECO:0000256" key="1">
    <source>
        <dbReference type="SAM" id="MobiDB-lite"/>
    </source>
</evidence>
<accession>A0ABU3ECY6</accession>
<dbReference type="SUPFAM" id="SSF55166">
    <property type="entry name" value="Hedgehog/DD-peptidase"/>
    <property type="match status" value="1"/>
</dbReference>
<dbReference type="InterPro" id="IPR038765">
    <property type="entry name" value="Papain-like_cys_pep_sf"/>
</dbReference>
<dbReference type="Proteomes" id="UP001251085">
    <property type="component" value="Unassembled WGS sequence"/>
</dbReference>
<feature type="region of interest" description="Disordered" evidence="1">
    <location>
        <begin position="1561"/>
        <end position="1581"/>
    </location>
</feature>
<dbReference type="PROSITE" id="PS00639">
    <property type="entry name" value="THIOL_PROTEASE_HIS"/>
    <property type="match status" value="1"/>
</dbReference>
<dbReference type="CDD" id="cd02619">
    <property type="entry name" value="Peptidase_C1"/>
    <property type="match status" value="1"/>
</dbReference>
<proteinExistence type="predicted"/>
<keyword evidence="6" id="KW-1185">Reference proteome</keyword>
<dbReference type="Gene3D" id="3.40.50.1110">
    <property type="entry name" value="SGNH hydrolase"/>
    <property type="match status" value="1"/>
</dbReference>
<comment type="caution">
    <text evidence="5">The sequence shown here is derived from an EMBL/GenBank/DDBJ whole genome shotgun (WGS) entry which is preliminary data.</text>
</comment>
<sequence>MAELASLGGMGAKRDYIDLRDHIFAPRFDLLPSEYLPRDSLFTPATSGNLPFGLRNQGQRGNCVGQALANLIDIQMHMRMPPGAPQRRVSAAMLYQMAMFHDVADEEGQDGIRTLRSGIKAFFHHGVCPDGTEDDGWPDDDTAQSRRWPSEAQARAAQNVTLGAYSRIRPILHHYHCAIHEAGTVLVSARLHQGWASPQQGRIIPQEPKDELCHAVVIVGYNCEGFIVLNSWGEDWGGIPLGAEPDAPRARGMALWTYADWAKSIVDGWVLRLGVPGRDAFLVSAGPQGTERETETPGSTPYRMLQGHFVNLDAGCPQETGTYATPQAAIDSTVTGILDRLRGDSRGVVLSLPGVMETETQAFARVVRQKLKFEAEGLDFLTCFWSANFAADLDAVLEDIFERCRKQAGAAVESLDRLFELSARGSGHAFWREIERHALCAALPGGADPGHAAPCAARRRGELGAIVERIADACAEQAKPLHILANGAGALVVDGLLERFRRRAVLSDPLSWVPALGSLVLTFPAVPLRQANERLLPLARAMAARGPDSGAAIIVPTPDLERRLTVHGYGRSILHLASRAFLERDGASTDQPMLGSYRAAEPDAPGSDLLVDPLAAHPDRVEPPFVPFGGFPAIRLEQHELDSSPDLEDRILRTIRQAPPPYPAARTPRPAFPTEDSIMTSQEIPTITMSELQQKISEGTLDPEAARYYFRLDEAASTPFSPVFLPNPDYVIMPGADSRSALALNSANTLARWSRLAAYYSKIGHGYDGPRLAAEGDSWFQYPVRLFDVIDYVAERYAVFDSSAAGDLLENMARQREYIDALRQSGADILLLSAGGNDVCAGGALADHLEDFDPALQPADYLKRGYQDLLDSAIAFYERICRDVNGHFPGVTIITHGYDYVVPSGGRWLGRPMESRGITDRGLQKRIAAEMIDQFNRALRRMAATMSHVAYVDCRNAVPANQWFDELHPTNAGFAPVAARILTKVKEITESRRERELMVNRVVPGGRQQASPQLVPQSLAGSRNLARSLHLGLNEIDPGHYAGDSGYLRGCENDARAMRDLAEAQGYATTTLLSREATRDAVIEELRRAARDLRAGDQFLFTNASHGSQLADFNGDEGEIGNRNPDSTICLYDGQMIDDELWSLFSQFQSGVRIVMISDSCHSGTIARAQRMGFDPTSLASVGALDNPAALAAMAVRADPGLLPRRLRDATASAVQDLHRDFYADLSRQYRHVDRQVLASPVRPVLAASLLQFSACRDDQVAMDGEEHGVFTAALLNVWDRGGFGGSYRQFHDRIVDALATMEQKPALFTPAPIDPAFLRQRPFTLVGAELNRETEGMMRPAEATSPAAPEEDRTEATESIATLDGTEGAEDPGESLAATSRASAPGISAATMQRFSSFIAPLGLRHFAAEEFLALGAGHFGGGAAHGLNSAPPEQLWPNILPTAQVLDQLRARLGVPVTINSAYRNAAYNQAIGGEPHSWHMQFRACDISAEGASARKVADTLSEMRGEGLFRGGIGRYAGFTHVDTRGVNADWSGAGRGLDAGQNAGATTASRRLREFAQSIPVDPKQGGRSRSTGPGDLADADAAVNGAQIMALDRKLSPELRKAVLYSTQFAQRAANAAADPVEDHDTWWQTLNSALGAVGWSVQQSTYRRASNSDQDATLDSLAIDAIAALTSVAGKLNAIRAVLDALRGAAAGDKRLKLLDLHMSEKASGAFQIGETELGENDEVLMSIGAVQFRSLDTRKGVLFAHWGKSVDSVGIAAERMIFNHDFYENMARSVVEQRLTDAQSQILAFKLERQPS</sequence>
<organism evidence="5 6">
    <name type="scientific">Paracoccus broussonetiae</name>
    <dbReference type="NCBI Taxonomy" id="3075834"/>
    <lineage>
        <taxon>Bacteria</taxon>
        <taxon>Pseudomonadati</taxon>
        <taxon>Pseudomonadota</taxon>
        <taxon>Alphaproteobacteria</taxon>
        <taxon>Rhodobacterales</taxon>
        <taxon>Paracoccaceae</taxon>
        <taxon>Paracoccus</taxon>
    </lineage>
</organism>
<dbReference type="Gene3D" id="3.40.50.1460">
    <property type="match status" value="1"/>
</dbReference>
<evidence type="ECO:0000259" key="4">
    <source>
        <dbReference type="Pfam" id="PF13472"/>
    </source>
</evidence>
<evidence type="ECO:0000313" key="6">
    <source>
        <dbReference type="Proteomes" id="UP001251085"/>
    </source>
</evidence>
<dbReference type="InterPro" id="IPR050452">
    <property type="entry name" value="Metacaspase"/>
</dbReference>
<dbReference type="InterPro" id="IPR025660">
    <property type="entry name" value="Pept_his_AS"/>
</dbReference>
<dbReference type="RefSeq" id="WP_311759192.1">
    <property type="nucleotide sequence ID" value="NZ_JAVRQI010000006.1"/>
</dbReference>
<feature type="domain" description="SGNH hydrolase-type esterase" evidence="4">
    <location>
        <begin position="793"/>
        <end position="973"/>
    </location>
</feature>
<dbReference type="Gene3D" id="3.30.1380.10">
    <property type="match status" value="1"/>
</dbReference>
<dbReference type="PANTHER" id="PTHR48104">
    <property type="entry name" value="METACASPASE-4"/>
    <property type="match status" value="1"/>
</dbReference>
<name>A0ABU3ECY6_9RHOB</name>
<dbReference type="InterPro" id="IPR009045">
    <property type="entry name" value="Zn_M74/Hedgehog-like"/>
</dbReference>
<feature type="domain" description="Peptidase M15A C-terminal" evidence="3">
    <location>
        <begin position="1428"/>
        <end position="1527"/>
    </location>
</feature>
<gene>
    <name evidence="5" type="ORF">RM190_09515</name>
</gene>
<dbReference type="InterPro" id="IPR029030">
    <property type="entry name" value="Caspase-like_dom_sf"/>
</dbReference>
<feature type="domain" description="Peptidase C14 caspase" evidence="2">
    <location>
        <begin position="1039"/>
        <end position="1308"/>
    </location>
</feature>